<dbReference type="PROSITE" id="PS50109">
    <property type="entry name" value="HIS_KIN"/>
    <property type="match status" value="1"/>
</dbReference>
<evidence type="ECO:0000256" key="6">
    <source>
        <dbReference type="ARBA" id="ARBA00022553"/>
    </source>
</evidence>
<evidence type="ECO:0000256" key="10">
    <source>
        <dbReference type="ARBA" id="ARBA00022777"/>
    </source>
</evidence>
<dbReference type="InterPro" id="IPR005467">
    <property type="entry name" value="His_kinase_dom"/>
</dbReference>
<accession>A0A4V3DEU8</accession>
<dbReference type="SMART" id="SM00388">
    <property type="entry name" value="HisKA"/>
    <property type="match status" value="1"/>
</dbReference>
<keyword evidence="13" id="KW-0902">Two-component regulatory system</keyword>
<dbReference type="CDD" id="cd00082">
    <property type="entry name" value="HisKA"/>
    <property type="match status" value="1"/>
</dbReference>
<keyword evidence="19" id="KW-1185">Reference proteome</keyword>
<keyword evidence="10 18" id="KW-0418">Kinase</keyword>
<keyword evidence="4" id="KW-1003">Cell membrane</keyword>
<evidence type="ECO:0000256" key="1">
    <source>
        <dbReference type="ARBA" id="ARBA00000085"/>
    </source>
</evidence>
<evidence type="ECO:0000256" key="11">
    <source>
        <dbReference type="ARBA" id="ARBA00022840"/>
    </source>
</evidence>
<dbReference type="InterPro" id="IPR003661">
    <property type="entry name" value="HisK_dim/P_dom"/>
</dbReference>
<keyword evidence="8 15" id="KW-0812">Transmembrane</keyword>
<dbReference type="SMART" id="SM00304">
    <property type="entry name" value="HAMP"/>
    <property type="match status" value="1"/>
</dbReference>
<dbReference type="PRINTS" id="PR00344">
    <property type="entry name" value="BCTRLSENSOR"/>
</dbReference>
<dbReference type="Gene3D" id="3.30.565.10">
    <property type="entry name" value="Histidine kinase-like ATPase, C-terminal domain"/>
    <property type="match status" value="1"/>
</dbReference>
<dbReference type="SMART" id="SM00387">
    <property type="entry name" value="HATPase_c"/>
    <property type="match status" value="1"/>
</dbReference>
<dbReference type="Pfam" id="PF00672">
    <property type="entry name" value="HAMP"/>
    <property type="match status" value="1"/>
</dbReference>
<dbReference type="InterPro" id="IPR003594">
    <property type="entry name" value="HATPase_dom"/>
</dbReference>
<gene>
    <name evidence="18" type="ORF">A8950_2201</name>
</gene>
<evidence type="ECO:0000259" key="17">
    <source>
        <dbReference type="PROSITE" id="PS50885"/>
    </source>
</evidence>
<dbReference type="InterPro" id="IPR003660">
    <property type="entry name" value="HAMP_dom"/>
</dbReference>
<feature type="domain" description="Histidine kinase" evidence="16">
    <location>
        <begin position="257"/>
        <end position="459"/>
    </location>
</feature>
<evidence type="ECO:0000256" key="2">
    <source>
        <dbReference type="ARBA" id="ARBA00004429"/>
    </source>
</evidence>
<keyword evidence="14 15" id="KW-0472">Membrane</keyword>
<dbReference type="Proteomes" id="UP000295783">
    <property type="component" value="Unassembled WGS sequence"/>
</dbReference>
<evidence type="ECO:0000256" key="14">
    <source>
        <dbReference type="ARBA" id="ARBA00023136"/>
    </source>
</evidence>
<dbReference type="PROSITE" id="PS50885">
    <property type="entry name" value="HAMP"/>
    <property type="match status" value="1"/>
</dbReference>
<reference evidence="18 19" key="1">
    <citation type="submission" date="2019-03" db="EMBL/GenBank/DDBJ databases">
        <title>Genomic Encyclopedia of Type Strains, Phase III (KMG-III): the genomes of soil and plant-associated and newly described type strains.</title>
        <authorList>
            <person name="Whitman W."/>
        </authorList>
    </citation>
    <scope>NUCLEOTIDE SEQUENCE [LARGE SCALE GENOMIC DNA]</scope>
    <source>
        <strain evidence="18 19">CGMCC 1.7660</strain>
    </source>
</reference>
<feature type="transmembrane region" description="Helical" evidence="15">
    <location>
        <begin position="167"/>
        <end position="187"/>
    </location>
</feature>
<name>A0A4V3DEU8_9PROT</name>
<evidence type="ECO:0000313" key="18">
    <source>
        <dbReference type="EMBL" id="TDQ82378.1"/>
    </source>
</evidence>
<keyword evidence="5" id="KW-0997">Cell inner membrane</keyword>
<dbReference type="SUPFAM" id="SSF47384">
    <property type="entry name" value="Homodimeric domain of signal transducing histidine kinase"/>
    <property type="match status" value="1"/>
</dbReference>
<dbReference type="SUPFAM" id="SSF55874">
    <property type="entry name" value="ATPase domain of HSP90 chaperone/DNA topoisomerase II/histidine kinase"/>
    <property type="match status" value="1"/>
</dbReference>
<evidence type="ECO:0000313" key="19">
    <source>
        <dbReference type="Proteomes" id="UP000295783"/>
    </source>
</evidence>
<dbReference type="CDD" id="cd06225">
    <property type="entry name" value="HAMP"/>
    <property type="match status" value="1"/>
</dbReference>
<comment type="subcellular location">
    <subcellularLocation>
        <location evidence="2">Cell inner membrane</location>
        <topology evidence="2">Multi-pass membrane protein</topology>
    </subcellularLocation>
</comment>
<evidence type="ECO:0000256" key="12">
    <source>
        <dbReference type="ARBA" id="ARBA00022989"/>
    </source>
</evidence>
<organism evidence="18 19">
    <name type="scientific">Dongia mobilis</name>
    <dbReference type="NCBI Taxonomy" id="578943"/>
    <lineage>
        <taxon>Bacteria</taxon>
        <taxon>Pseudomonadati</taxon>
        <taxon>Pseudomonadota</taxon>
        <taxon>Alphaproteobacteria</taxon>
        <taxon>Rhodospirillales</taxon>
        <taxon>Dongiaceae</taxon>
        <taxon>Dongia</taxon>
    </lineage>
</organism>
<dbReference type="PANTHER" id="PTHR44936:SF5">
    <property type="entry name" value="SENSOR HISTIDINE KINASE ENVZ"/>
    <property type="match status" value="1"/>
</dbReference>
<dbReference type="PANTHER" id="PTHR44936">
    <property type="entry name" value="SENSOR PROTEIN CREC"/>
    <property type="match status" value="1"/>
</dbReference>
<keyword evidence="9" id="KW-0547">Nucleotide-binding</keyword>
<comment type="caution">
    <text evidence="18">The sequence shown here is derived from an EMBL/GenBank/DDBJ whole genome shotgun (WGS) entry which is preliminary data.</text>
</comment>
<keyword evidence="6" id="KW-0597">Phosphoprotein</keyword>
<dbReference type="GO" id="GO:0005886">
    <property type="term" value="C:plasma membrane"/>
    <property type="evidence" value="ECO:0007669"/>
    <property type="project" value="UniProtKB-SubCell"/>
</dbReference>
<feature type="domain" description="HAMP" evidence="17">
    <location>
        <begin position="187"/>
        <end position="249"/>
    </location>
</feature>
<dbReference type="OrthoDB" id="9804645at2"/>
<evidence type="ECO:0000256" key="13">
    <source>
        <dbReference type="ARBA" id="ARBA00023012"/>
    </source>
</evidence>
<proteinExistence type="predicted"/>
<comment type="catalytic activity">
    <reaction evidence="1">
        <text>ATP + protein L-histidine = ADP + protein N-phospho-L-histidine.</text>
        <dbReference type="EC" id="2.7.13.3"/>
    </reaction>
</comment>
<evidence type="ECO:0000256" key="9">
    <source>
        <dbReference type="ARBA" id="ARBA00022741"/>
    </source>
</evidence>
<keyword evidence="7" id="KW-0808">Transferase</keyword>
<dbReference type="GO" id="GO:0005524">
    <property type="term" value="F:ATP binding"/>
    <property type="evidence" value="ECO:0007669"/>
    <property type="project" value="UniProtKB-KW"/>
</dbReference>
<dbReference type="InterPro" id="IPR036097">
    <property type="entry name" value="HisK_dim/P_sf"/>
</dbReference>
<dbReference type="EMBL" id="SNYW01000008">
    <property type="protein sequence ID" value="TDQ82378.1"/>
    <property type="molecule type" value="Genomic_DNA"/>
</dbReference>
<dbReference type="EC" id="2.7.13.3" evidence="3"/>
<evidence type="ECO:0000256" key="4">
    <source>
        <dbReference type="ARBA" id="ARBA00022475"/>
    </source>
</evidence>
<dbReference type="Pfam" id="PF02518">
    <property type="entry name" value="HATPase_c"/>
    <property type="match status" value="1"/>
</dbReference>
<protein>
    <recommendedName>
        <fullName evidence="3">histidine kinase</fullName>
        <ecNumber evidence="3">2.7.13.3</ecNumber>
    </recommendedName>
</protein>
<dbReference type="InterPro" id="IPR036890">
    <property type="entry name" value="HATPase_C_sf"/>
</dbReference>
<keyword evidence="11" id="KW-0067">ATP-binding</keyword>
<dbReference type="GO" id="GO:0000155">
    <property type="term" value="F:phosphorelay sensor kinase activity"/>
    <property type="evidence" value="ECO:0007669"/>
    <property type="project" value="InterPro"/>
</dbReference>
<dbReference type="Gene3D" id="1.10.287.130">
    <property type="match status" value="1"/>
</dbReference>
<keyword evidence="12 15" id="KW-1133">Transmembrane helix</keyword>
<evidence type="ECO:0000256" key="3">
    <source>
        <dbReference type="ARBA" id="ARBA00012438"/>
    </source>
</evidence>
<evidence type="ECO:0000256" key="8">
    <source>
        <dbReference type="ARBA" id="ARBA00022692"/>
    </source>
</evidence>
<evidence type="ECO:0000259" key="16">
    <source>
        <dbReference type="PROSITE" id="PS50109"/>
    </source>
</evidence>
<dbReference type="Pfam" id="PF00512">
    <property type="entry name" value="HisKA"/>
    <property type="match status" value="1"/>
</dbReference>
<dbReference type="InterPro" id="IPR050980">
    <property type="entry name" value="2C_sensor_his_kinase"/>
</dbReference>
<evidence type="ECO:0000256" key="15">
    <source>
        <dbReference type="SAM" id="Phobius"/>
    </source>
</evidence>
<dbReference type="InterPro" id="IPR004358">
    <property type="entry name" value="Sig_transdc_His_kin-like_C"/>
</dbReference>
<evidence type="ECO:0000256" key="7">
    <source>
        <dbReference type="ARBA" id="ARBA00022679"/>
    </source>
</evidence>
<dbReference type="RefSeq" id="WP_133613664.1">
    <property type="nucleotide sequence ID" value="NZ_SNYW01000008.1"/>
</dbReference>
<dbReference type="AlphaFoldDB" id="A0A4V3DEU8"/>
<sequence length="464" mass="50322">MNLRRFVPDSILAWLLLILVTAVLASQAVTVLLHNINRNEVLLRLEDQRAAERIAALATFLDHTAPILRRGVADAMSGPSLDVRVGPEPLVAQPQPPRDLVPLATALADRLQRVAWREIRVGAGIIEARHAARAVVPVRVAIRLADDSWLNFEFPMVADLPWASPQLIGLTIGSVVAVLGLCLYAVLRLMRPLNRLTRAAESLGRAGVDAGGRLVRQGGERLPEQGVGELRRAASAFNAMQARIARLIEDRLQMIAAISHDLKTPITRLRLRAEFMADNELRQKMLADLDEMETMIGATLAFARAEGNPEPAAAIDLRALLREAAEHQSAATLDIAGDGPWMTICQRLALKRALGNLIDNAIHYGARAAIALSRKGQAFEILIEDDGPGIPEGEMERVFHPFYRLEQSRNRNSGGTGLGLAIARAAILAQGGTIELQNRKDAGEAVRGLRVRVLLPADPGSSAS</sequence>
<evidence type="ECO:0000256" key="5">
    <source>
        <dbReference type="ARBA" id="ARBA00022519"/>
    </source>
</evidence>